<proteinExistence type="predicted"/>
<reference evidence="23 24" key="1">
    <citation type="journal article" date="2015" name="Proc. Natl. Acad. Sci. U.S.A.">
        <title>Expanded metabolic versatility of ubiquitous nitrite-oxidizing bacteria from the genus Nitrospira.</title>
        <authorList>
            <person name="Koch H."/>
            <person name="Lucker S."/>
            <person name="Albertsen M."/>
            <person name="Kitzinger K."/>
            <person name="Herbold C."/>
            <person name="Spieck E."/>
            <person name="Nielsen P.H."/>
            <person name="Wagner M."/>
            <person name="Daims H."/>
        </authorList>
    </citation>
    <scope>NUCLEOTIDE SEQUENCE [LARGE SCALE GENOMIC DNA]</scope>
    <source>
        <strain evidence="23 24">NSP M-1</strain>
    </source>
</reference>
<dbReference type="NCBIfam" id="TIGR02779">
    <property type="entry name" value="NHEJ_ligase_lig"/>
    <property type="match status" value="1"/>
</dbReference>
<feature type="domain" description="ATP-dependent DNA ligase family profile" evidence="22">
    <location>
        <begin position="362"/>
        <end position="488"/>
    </location>
</feature>
<dbReference type="NCBIfam" id="TIGR02776">
    <property type="entry name" value="NHEJ_ligase_prk"/>
    <property type="match status" value="1"/>
</dbReference>
<dbReference type="CDD" id="cd07971">
    <property type="entry name" value="OBF_DNA_ligase_LigD"/>
    <property type="match status" value="1"/>
</dbReference>
<dbReference type="Pfam" id="PF01068">
    <property type="entry name" value="DNA_ligase_A_M"/>
    <property type="match status" value="1"/>
</dbReference>
<dbReference type="EC" id="6.5.1.1" evidence="2"/>
<dbReference type="Pfam" id="PF04679">
    <property type="entry name" value="DNA_ligase_A_C"/>
    <property type="match status" value="1"/>
</dbReference>
<evidence type="ECO:0000256" key="13">
    <source>
        <dbReference type="ARBA" id="ARBA00022932"/>
    </source>
</evidence>
<evidence type="ECO:0000256" key="5">
    <source>
        <dbReference type="ARBA" id="ARBA00022695"/>
    </source>
</evidence>
<evidence type="ECO:0000313" key="23">
    <source>
        <dbReference type="EMBL" id="ALA59070.1"/>
    </source>
</evidence>
<evidence type="ECO:0000256" key="10">
    <source>
        <dbReference type="ARBA" id="ARBA00022801"/>
    </source>
</evidence>
<evidence type="ECO:0000256" key="21">
    <source>
        <dbReference type="SAM" id="MobiDB-lite"/>
    </source>
</evidence>
<evidence type="ECO:0000256" key="15">
    <source>
        <dbReference type="ARBA" id="ARBA00023172"/>
    </source>
</evidence>
<evidence type="ECO:0000256" key="3">
    <source>
        <dbReference type="ARBA" id="ARBA00022598"/>
    </source>
</evidence>
<comment type="cofactor">
    <cofactor evidence="1">
        <name>Mn(2+)</name>
        <dbReference type="ChEBI" id="CHEBI:29035"/>
    </cofactor>
</comment>
<sequence length="895" mass="99668">MPRPATNDLDRYRRKRDFQRTPEPSGRLARQAVAAPAGRPLFVVQKHAASRLHYDFRLELDGTLKSWAVPKGPSLDPAQKRLAVHVEDHPLEYAEFEGVIPPKQYGAGTVLVWDRGTWEPLSDPREGYRRGVLKFRLRGEKLHGGWTLVRMHRRGGEDEDNWLLIKERDADAKSGPAGEIVETLPDSVASGRGIEQVKGARARVWQSNRSSALSRQPPPALSAPPSGRGTRHLPFATHHASRITLHPASVPGAVKRACPDWIAPQLASLVNGMPAGEGWLHEIKYDGYRIVSRVERGTARLYSRNRNDWTSRLRPQAEALAALGLDEAWLDGEVVVLDAGGKPDFQALQNAFDLEAPRPIVYCLFDLMYLNGYDLRGAPLAERKRLLAALLPDGRDGATLRYSDHLVDRGREVFVEACRSGLEGVIAKRADASYRSGRGSSWLKIKCERRQEFVIGGYTDPSGSRHGFGALLVGYYDGDELRYAGKVGTGFSETSLRELSARLTRLTQRRPPFVNPPSGSEARGVHYVRPQLVAEVRFAEWTQEGILRQPSFQGLRQDKPARAIGREWPQEEQGDSNGGTRGSNGGKGGKGDNGGTRGNRREQGTTVRLSHPDRVLYPDMGLTKEGLARYYEAVAEWIVPHLRGRPLTLVRCPEGYQDCFYQKHINETVPKAIQRIEIEEDDGIGTYMIADSLEAVLGLVQMGVLELHTWGATRDRLEQPDRLTFDLDPDPSVPWEQVIEAAQLTRTLLDELGLVSFVKTTGGKGLHLVTPIERTCAWDEAKAFAKSVADHMARTIPQRFTANMAKRARKGKIFIDYLRNARGATAIAAYSTRAKPGAPVSVPLAWDELSPELKSDSFTVTNVPGRLKSLRADPWEGYRDATRRITERMKRRLAP</sequence>
<dbReference type="PATRIC" id="fig|42253.5.peg.2628"/>
<dbReference type="GO" id="GO:0003677">
    <property type="term" value="F:DNA binding"/>
    <property type="evidence" value="ECO:0007669"/>
    <property type="project" value="UniProtKB-KW"/>
</dbReference>
<dbReference type="GO" id="GO:0005524">
    <property type="term" value="F:ATP binding"/>
    <property type="evidence" value="ECO:0007669"/>
    <property type="project" value="UniProtKB-KW"/>
</dbReference>
<dbReference type="GO" id="GO:0003910">
    <property type="term" value="F:DNA ligase (ATP) activity"/>
    <property type="evidence" value="ECO:0007669"/>
    <property type="project" value="UniProtKB-EC"/>
</dbReference>
<organism evidence="23 24">
    <name type="scientific">Nitrospira moscoviensis</name>
    <dbReference type="NCBI Taxonomy" id="42253"/>
    <lineage>
        <taxon>Bacteria</taxon>
        <taxon>Pseudomonadati</taxon>
        <taxon>Nitrospirota</taxon>
        <taxon>Nitrospiria</taxon>
        <taxon>Nitrospirales</taxon>
        <taxon>Nitrospiraceae</taxon>
        <taxon>Nitrospira</taxon>
    </lineage>
</organism>
<feature type="compositionally biased region" description="Polar residues" evidence="21">
    <location>
        <begin position="205"/>
        <end position="214"/>
    </location>
</feature>
<keyword evidence="13" id="KW-0239">DNA-directed DNA polymerase</keyword>
<dbReference type="OrthoDB" id="9802472at2"/>
<evidence type="ECO:0000256" key="9">
    <source>
        <dbReference type="ARBA" id="ARBA00022763"/>
    </source>
</evidence>
<gene>
    <name evidence="23" type="primary">ykoU</name>
    <name evidence="23" type="ORF">NITMOv2_2657</name>
</gene>
<dbReference type="STRING" id="42253.NITMOv2_2657"/>
<dbReference type="GO" id="GO:0006310">
    <property type="term" value="P:DNA recombination"/>
    <property type="evidence" value="ECO:0007669"/>
    <property type="project" value="UniProtKB-KW"/>
</dbReference>
<dbReference type="AlphaFoldDB" id="A0A0K2GDN5"/>
<evidence type="ECO:0000256" key="4">
    <source>
        <dbReference type="ARBA" id="ARBA00022679"/>
    </source>
</evidence>
<keyword evidence="3 23" id="KW-0436">Ligase</keyword>
<dbReference type="GO" id="GO:0003887">
    <property type="term" value="F:DNA-directed DNA polymerase activity"/>
    <property type="evidence" value="ECO:0007669"/>
    <property type="project" value="UniProtKB-KW"/>
</dbReference>
<dbReference type="Proteomes" id="UP000069205">
    <property type="component" value="Chromosome"/>
</dbReference>
<keyword evidence="15" id="KW-0233">DNA recombination</keyword>
<evidence type="ECO:0000256" key="8">
    <source>
        <dbReference type="ARBA" id="ARBA00022741"/>
    </source>
</evidence>
<dbReference type="InterPro" id="IPR012310">
    <property type="entry name" value="DNA_ligase_ATP-dep_cent"/>
</dbReference>
<keyword evidence="24" id="KW-1185">Reference proteome</keyword>
<protein>
    <recommendedName>
        <fullName evidence="2">DNA ligase (ATP)</fullName>
        <ecNumber evidence="2">6.5.1.1</ecNumber>
    </recommendedName>
    <alternativeName>
        <fullName evidence="19">NHEJ DNA polymerase</fullName>
    </alternativeName>
</protein>
<dbReference type="GO" id="GO:0006281">
    <property type="term" value="P:DNA repair"/>
    <property type="evidence" value="ECO:0007669"/>
    <property type="project" value="UniProtKB-KW"/>
</dbReference>
<feature type="region of interest" description="Disordered" evidence="21">
    <location>
        <begin position="205"/>
        <end position="233"/>
    </location>
</feature>
<dbReference type="InterPro" id="IPR012309">
    <property type="entry name" value="DNA_ligase_ATP-dep_C"/>
</dbReference>
<dbReference type="NCBIfam" id="TIGR02777">
    <property type="entry name" value="LigD_PE_dom"/>
    <property type="match status" value="1"/>
</dbReference>
<keyword evidence="11" id="KW-0269">Exonuclease</keyword>
<evidence type="ECO:0000256" key="7">
    <source>
        <dbReference type="ARBA" id="ARBA00022723"/>
    </source>
</evidence>
<keyword evidence="9" id="KW-0227">DNA damage</keyword>
<dbReference type="CDD" id="cd04862">
    <property type="entry name" value="PaeLigD_Pol_like"/>
    <property type="match status" value="1"/>
</dbReference>
<keyword evidence="12" id="KW-0067">ATP-binding</keyword>
<dbReference type="PROSITE" id="PS50160">
    <property type="entry name" value="DNA_LIGASE_A3"/>
    <property type="match status" value="1"/>
</dbReference>
<evidence type="ECO:0000256" key="19">
    <source>
        <dbReference type="ARBA" id="ARBA00029943"/>
    </source>
</evidence>
<keyword evidence="4" id="KW-0808">Transferase</keyword>
<dbReference type="Pfam" id="PF21686">
    <property type="entry name" value="LigD_Prim-Pol"/>
    <property type="match status" value="1"/>
</dbReference>
<dbReference type="InterPro" id="IPR014145">
    <property type="entry name" value="LigD_pol_dom"/>
</dbReference>
<dbReference type="Gene3D" id="3.30.470.30">
    <property type="entry name" value="DNA ligase/mRNA capping enzyme"/>
    <property type="match status" value="1"/>
</dbReference>
<dbReference type="PANTHER" id="PTHR42705:SF2">
    <property type="entry name" value="BIFUNCTIONAL NON-HOMOLOGOUS END JOINING PROTEIN LIGD"/>
    <property type="match status" value="1"/>
</dbReference>
<accession>A0A0K2GDN5</accession>
<feature type="region of interest" description="Disordered" evidence="21">
    <location>
        <begin position="566"/>
        <end position="612"/>
    </location>
</feature>
<keyword evidence="10" id="KW-0378">Hydrolase</keyword>
<keyword evidence="5" id="KW-0548">Nucleotidyltransferase</keyword>
<keyword evidence="17" id="KW-0464">Manganese</keyword>
<evidence type="ECO:0000256" key="12">
    <source>
        <dbReference type="ARBA" id="ARBA00022840"/>
    </source>
</evidence>
<keyword evidence="18" id="KW-0511">Multifunctional enzyme</keyword>
<dbReference type="InterPro" id="IPR014144">
    <property type="entry name" value="LigD_PE_domain"/>
</dbReference>
<dbReference type="Gene3D" id="3.90.920.10">
    <property type="entry name" value="DNA primase, PRIM domain"/>
    <property type="match status" value="1"/>
</dbReference>
<feature type="region of interest" description="Disordered" evidence="21">
    <location>
        <begin position="1"/>
        <end position="32"/>
    </location>
</feature>
<evidence type="ECO:0000256" key="14">
    <source>
        <dbReference type="ARBA" id="ARBA00023125"/>
    </source>
</evidence>
<dbReference type="InterPro" id="IPR014143">
    <property type="entry name" value="NHEJ_ligase_prk"/>
</dbReference>
<dbReference type="GO" id="GO:0046872">
    <property type="term" value="F:metal ion binding"/>
    <property type="evidence" value="ECO:0007669"/>
    <property type="project" value="UniProtKB-KW"/>
</dbReference>
<name>A0A0K2GDN5_NITMO</name>
<keyword evidence="14" id="KW-0238">DNA-binding</keyword>
<keyword evidence="6" id="KW-0540">Nuclease</keyword>
<evidence type="ECO:0000256" key="6">
    <source>
        <dbReference type="ARBA" id="ARBA00022722"/>
    </source>
</evidence>
<keyword evidence="16" id="KW-0234">DNA repair</keyword>
<dbReference type="Pfam" id="PF13298">
    <property type="entry name" value="LigD_N"/>
    <property type="match status" value="1"/>
</dbReference>
<dbReference type="GO" id="GO:0004527">
    <property type="term" value="F:exonuclease activity"/>
    <property type="evidence" value="ECO:0007669"/>
    <property type="project" value="UniProtKB-KW"/>
</dbReference>
<evidence type="ECO:0000256" key="18">
    <source>
        <dbReference type="ARBA" id="ARBA00023268"/>
    </source>
</evidence>
<dbReference type="InterPro" id="IPR014146">
    <property type="entry name" value="LigD_ligase_dom"/>
</dbReference>
<dbReference type="CDD" id="cd07906">
    <property type="entry name" value="Adenylation_DNA_ligase_LigD_LigC"/>
    <property type="match status" value="1"/>
</dbReference>
<dbReference type="InterPro" id="IPR033651">
    <property type="entry name" value="PaeLigD_Pol-like"/>
</dbReference>
<evidence type="ECO:0000256" key="2">
    <source>
        <dbReference type="ARBA" id="ARBA00012727"/>
    </source>
</evidence>
<evidence type="ECO:0000256" key="17">
    <source>
        <dbReference type="ARBA" id="ARBA00023211"/>
    </source>
</evidence>
<dbReference type="NCBIfam" id="NF004628">
    <property type="entry name" value="PRK05972.1"/>
    <property type="match status" value="1"/>
</dbReference>
<evidence type="ECO:0000256" key="1">
    <source>
        <dbReference type="ARBA" id="ARBA00001936"/>
    </source>
</evidence>
<feature type="compositionally biased region" description="Gly residues" evidence="21">
    <location>
        <begin position="576"/>
        <end position="597"/>
    </location>
</feature>
<evidence type="ECO:0000256" key="20">
    <source>
        <dbReference type="ARBA" id="ARBA00034003"/>
    </source>
</evidence>
<keyword evidence="7" id="KW-0479">Metal-binding</keyword>
<evidence type="ECO:0000256" key="16">
    <source>
        <dbReference type="ARBA" id="ARBA00023204"/>
    </source>
</evidence>
<dbReference type="NCBIfam" id="TIGR02778">
    <property type="entry name" value="ligD_pol"/>
    <property type="match status" value="1"/>
</dbReference>
<dbReference type="EMBL" id="CP011801">
    <property type="protein sequence ID" value="ALA59070.1"/>
    <property type="molecule type" value="Genomic_DNA"/>
</dbReference>
<dbReference type="PANTHER" id="PTHR42705">
    <property type="entry name" value="BIFUNCTIONAL NON-HOMOLOGOUS END JOINING PROTEIN LIGD"/>
    <property type="match status" value="1"/>
</dbReference>
<dbReference type="SUPFAM" id="SSF50249">
    <property type="entry name" value="Nucleic acid-binding proteins"/>
    <property type="match status" value="1"/>
</dbReference>
<keyword evidence="8" id="KW-0547">Nucleotide-binding</keyword>
<dbReference type="KEGG" id="nmv:NITMOv2_2657"/>
<evidence type="ECO:0000313" key="24">
    <source>
        <dbReference type="Proteomes" id="UP000069205"/>
    </source>
</evidence>
<dbReference type="Gene3D" id="2.40.50.140">
    <property type="entry name" value="Nucleic acid-binding proteins"/>
    <property type="match status" value="1"/>
</dbReference>
<dbReference type="RefSeq" id="WP_053380148.1">
    <property type="nucleotide sequence ID" value="NZ_CP011801.1"/>
</dbReference>
<dbReference type="InterPro" id="IPR012340">
    <property type="entry name" value="NA-bd_OB-fold"/>
</dbReference>
<dbReference type="Gene3D" id="3.30.1490.70">
    <property type="match status" value="1"/>
</dbReference>
<evidence type="ECO:0000256" key="11">
    <source>
        <dbReference type="ARBA" id="ARBA00022839"/>
    </source>
</evidence>
<evidence type="ECO:0000259" key="22">
    <source>
        <dbReference type="PROSITE" id="PS50160"/>
    </source>
</evidence>
<comment type="catalytic activity">
    <reaction evidence="20">
        <text>ATP + (deoxyribonucleotide)n-3'-hydroxyl + 5'-phospho-(deoxyribonucleotide)m = (deoxyribonucleotide)n+m + AMP + diphosphate.</text>
        <dbReference type="EC" id="6.5.1.1"/>
    </reaction>
</comment>
<dbReference type="InterPro" id="IPR052171">
    <property type="entry name" value="NHEJ_LigD"/>
</dbReference>
<dbReference type="SUPFAM" id="SSF56091">
    <property type="entry name" value="DNA ligase/mRNA capping enzyme, catalytic domain"/>
    <property type="match status" value="1"/>
</dbReference>